<keyword evidence="1" id="KW-0732">Signal</keyword>
<dbReference type="PROSITE" id="PS51257">
    <property type="entry name" value="PROKAR_LIPOPROTEIN"/>
    <property type="match status" value="1"/>
</dbReference>
<accession>A0ABT1SVJ0</accession>
<dbReference type="PANTHER" id="PTHR33321:SF12">
    <property type="entry name" value="PLANT BASIC SECRETORY PROTEIN (BSP) FAMILY PROTEIN"/>
    <property type="match status" value="1"/>
</dbReference>
<reference evidence="2 3" key="1">
    <citation type="submission" date="2022-07" db="EMBL/GenBank/DDBJ databases">
        <title>Mucilaginibacter sp. JC4.</title>
        <authorList>
            <person name="Le V."/>
            <person name="Ko S.-R."/>
            <person name="Ahn C.-Y."/>
            <person name="Oh H.-M."/>
        </authorList>
    </citation>
    <scope>NUCLEOTIDE SEQUENCE [LARGE SCALE GENOMIC DNA]</scope>
    <source>
        <strain evidence="2 3">JC4</strain>
    </source>
</reference>
<dbReference type="Proteomes" id="UP001204376">
    <property type="component" value="Unassembled WGS sequence"/>
</dbReference>
<evidence type="ECO:0000313" key="3">
    <source>
        <dbReference type="Proteomes" id="UP001204376"/>
    </source>
</evidence>
<gene>
    <name evidence="2" type="ORF">NPE20_00215</name>
</gene>
<evidence type="ECO:0000256" key="1">
    <source>
        <dbReference type="SAM" id="SignalP"/>
    </source>
</evidence>
<dbReference type="PANTHER" id="PTHR33321">
    <property type="match status" value="1"/>
</dbReference>
<keyword evidence="3" id="KW-1185">Reference proteome</keyword>
<dbReference type="Pfam" id="PF04450">
    <property type="entry name" value="BSP"/>
    <property type="match status" value="1"/>
</dbReference>
<proteinExistence type="predicted"/>
<comment type="caution">
    <text evidence="2">The sequence shown here is derived from an EMBL/GenBank/DDBJ whole genome shotgun (WGS) entry which is preliminary data.</text>
</comment>
<sequence>MKYLRNTIKCLLLILSAAASISCSKNAADEQGQQPVKVVFHDYISQDSITKNGYTLIFTNNSPDFATEAGNKVKARMIDAFFKVYPEEAATYNPKTLKKVYFLIDPSYSGAAEAGGGHVRYSSKWMLNTPTDLDVVTHEVMHIVQGYTGNNPGWLVEGIADFARNKFGVDNATAGWSLAAFNSDKDYTGSYRYTARFLVWLEKNVKPNLVKDLDTACRDNTYTAQIWKTLTGKTVDELWAAYAAEPYL</sequence>
<dbReference type="RefSeq" id="WP_256536575.1">
    <property type="nucleotide sequence ID" value="NZ_JANHOH010000001.1"/>
</dbReference>
<feature type="signal peptide" evidence="1">
    <location>
        <begin position="1"/>
        <end position="27"/>
    </location>
</feature>
<feature type="chain" id="PRO_5046624664" evidence="1">
    <location>
        <begin position="28"/>
        <end position="248"/>
    </location>
</feature>
<organism evidence="2 3">
    <name type="scientific">Mucilaginibacter aquariorum</name>
    <dbReference type="NCBI Taxonomy" id="2967225"/>
    <lineage>
        <taxon>Bacteria</taxon>
        <taxon>Pseudomonadati</taxon>
        <taxon>Bacteroidota</taxon>
        <taxon>Sphingobacteriia</taxon>
        <taxon>Sphingobacteriales</taxon>
        <taxon>Sphingobacteriaceae</taxon>
        <taxon>Mucilaginibacter</taxon>
    </lineage>
</organism>
<dbReference type="InterPro" id="IPR007541">
    <property type="entry name" value="Uncharacterised_BSP"/>
</dbReference>
<protein>
    <submittedName>
        <fullName evidence="2">Basic secretory family protein</fullName>
    </submittedName>
</protein>
<name>A0ABT1SVJ0_9SPHI</name>
<evidence type="ECO:0000313" key="2">
    <source>
        <dbReference type="EMBL" id="MCQ6956357.1"/>
    </source>
</evidence>
<dbReference type="EMBL" id="JANHOH010000001">
    <property type="protein sequence ID" value="MCQ6956357.1"/>
    <property type="molecule type" value="Genomic_DNA"/>
</dbReference>